<sequence>MLLERESAIRAVLGAVAEPEGTVVLLTGEAGVGKTSVIQEALGQVGAHVRVLRGACDDMLAPSPLQPMRDAVRGTTGPFALALAAGEDLYEPLIAEFRGARPTILVIEDVHWADDATLDLLRYLARRLSRLELVLVLSFRDGEIDTRHPLRALLGSLTEVPVRRIALEPLSAEAVTELARAAGRDADELYRLTNGNPFYLTEALAGPADAVPLTVVDATLARLHTLDQESIAVVEQLSVIPRPVGFQYIDHILGGRTEALTRAERRGLLQTRSEAISFRHELARRAIEEALPTIRRRALNARLVELILAADYPRKLYPLVHHAVAAGDRETIVEFAPQAAREATAAGSHRQALTHYEALAPYVDQLPAAERAEVLAGYAWELHLAHRFPEAISRCQEAIALFEELADRVSLTEALLQLSRHSYLAGETTTALVATERAFEVAQGNAEVLPHAVGSRGMMLVLTGSPAAAVPLLQQAHILASEAGRTDLIALCLNYLGLAWCDLGQPGGLENLRISIDAAQASGDFEAVARGYTNLTEMLYRARQWDELEQTIKAGLEFTDERGFGSHAYNLQAHRGLLMMRRGDLAVAEQHLRRLIDTVDEPGMLSVLTAAGLGRVLARRGDPEAGHLLADAWAQASKQQSTLGLSHAATAYAEWAWLNDLPEICEEIRAGLGRSLEEPAFRELARYLAVAEAADQGRCVRDQQLESWEETPYEHAVQLALTATREATLEALEILLKLGAAPAAKLVRRRLRELGVHRIPRGAQAKSRNNPAGLTDRQVGVLMLLMDGLTNAEIAAKLVVSVRTVDHHVAAILTRLNARTRREAAARAQDLDLRLIG</sequence>
<dbReference type="EMBL" id="SMKA01000038">
    <property type="protein sequence ID" value="TDC30982.1"/>
    <property type="molecule type" value="Genomic_DNA"/>
</dbReference>
<dbReference type="InterPro" id="IPR011990">
    <property type="entry name" value="TPR-like_helical_dom_sf"/>
</dbReference>
<keyword evidence="1" id="KW-0547">Nucleotide-binding</keyword>
<reference evidence="4 5" key="1">
    <citation type="submission" date="2019-03" db="EMBL/GenBank/DDBJ databases">
        <title>Draft genome sequences of novel Actinobacteria.</title>
        <authorList>
            <person name="Sahin N."/>
            <person name="Ay H."/>
            <person name="Saygin H."/>
        </authorList>
    </citation>
    <scope>NUCLEOTIDE SEQUENCE [LARGE SCALE GENOMIC DNA]</scope>
    <source>
        <strain evidence="4 5">JCM 30547</strain>
    </source>
</reference>
<feature type="domain" description="HTH luxR-type" evidence="3">
    <location>
        <begin position="767"/>
        <end position="832"/>
    </location>
</feature>
<proteinExistence type="predicted"/>
<evidence type="ECO:0000259" key="3">
    <source>
        <dbReference type="PROSITE" id="PS50043"/>
    </source>
</evidence>
<dbReference type="RefSeq" id="WP_132405867.1">
    <property type="nucleotide sequence ID" value="NZ_SMKA01000038.1"/>
</dbReference>
<dbReference type="SUPFAM" id="SSF48452">
    <property type="entry name" value="TPR-like"/>
    <property type="match status" value="1"/>
</dbReference>
<dbReference type="PANTHER" id="PTHR16305:SF35">
    <property type="entry name" value="TRANSCRIPTIONAL ACTIVATOR DOMAIN"/>
    <property type="match status" value="1"/>
</dbReference>
<comment type="caution">
    <text evidence="4">The sequence shown here is derived from an EMBL/GenBank/DDBJ whole genome shotgun (WGS) entry which is preliminary data.</text>
</comment>
<name>A0A4R4Q7Q2_9ACTN</name>
<dbReference type="AlphaFoldDB" id="A0A4R4Q7Q2"/>
<dbReference type="InterPro" id="IPR036388">
    <property type="entry name" value="WH-like_DNA-bd_sf"/>
</dbReference>
<dbReference type="Gene3D" id="1.25.40.10">
    <property type="entry name" value="Tetratricopeptide repeat domain"/>
    <property type="match status" value="1"/>
</dbReference>
<dbReference type="GO" id="GO:0004016">
    <property type="term" value="F:adenylate cyclase activity"/>
    <property type="evidence" value="ECO:0007669"/>
    <property type="project" value="TreeGrafter"/>
</dbReference>
<evidence type="ECO:0000256" key="1">
    <source>
        <dbReference type="ARBA" id="ARBA00022741"/>
    </source>
</evidence>
<dbReference type="GO" id="GO:0003677">
    <property type="term" value="F:DNA binding"/>
    <property type="evidence" value="ECO:0007669"/>
    <property type="project" value="InterPro"/>
</dbReference>
<dbReference type="PROSITE" id="PS50043">
    <property type="entry name" value="HTH_LUXR_2"/>
    <property type="match status" value="1"/>
</dbReference>
<accession>A0A4R4Q7Q2</accession>
<dbReference type="GO" id="GO:0006355">
    <property type="term" value="P:regulation of DNA-templated transcription"/>
    <property type="evidence" value="ECO:0007669"/>
    <property type="project" value="InterPro"/>
</dbReference>
<dbReference type="GO" id="GO:0005737">
    <property type="term" value="C:cytoplasm"/>
    <property type="evidence" value="ECO:0007669"/>
    <property type="project" value="TreeGrafter"/>
</dbReference>
<dbReference type="PANTHER" id="PTHR16305">
    <property type="entry name" value="TESTICULAR SOLUBLE ADENYLYL CYCLASE"/>
    <property type="match status" value="1"/>
</dbReference>
<gene>
    <name evidence="4" type="ORF">E1261_12040</name>
</gene>
<protein>
    <submittedName>
        <fullName evidence="4">LuxR family transcriptional regulator</fullName>
    </submittedName>
</protein>
<evidence type="ECO:0000313" key="4">
    <source>
        <dbReference type="EMBL" id="TDC30982.1"/>
    </source>
</evidence>
<dbReference type="GO" id="GO:0005524">
    <property type="term" value="F:ATP binding"/>
    <property type="evidence" value="ECO:0007669"/>
    <property type="project" value="UniProtKB-KW"/>
</dbReference>
<organism evidence="4 5">
    <name type="scientific">Kribbella albertanoniae</name>
    <dbReference type="NCBI Taxonomy" id="1266829"/>
    <lineage>
        <taxon>Bacteria</taxon>
        <taxon>Bacillati</taxon>
        <taxon>Actinomycetota</taxon>
        <taxon>Actinomycetes</taxon>
        <taxon>Propionibacteriales</taxon>
        <taxon>Kribbellaceae</taxon>
        <taxon>Kribbella</taxon>
    </lineage>
</organism>
<keyword evidence="2" id="KW-0067">ATP-binding</keyword>
<dbReference type="InterPro" id="IPR027417">
    <property type="entry name" value="P-loop_NTPase"/>
</dbReference>
<dbReference type="Proteomes" id="UP000295075">
    <property type="component" value="Unassembled WGS sequence"/>
</dbReference>
<dbReference type="InterPro" id="IPR000792">
    <property type="entry name" value="Tscrpt_reg_LuxR_C"/>
</dbReference>
<evidence type="ECO:0000256" key="2">
    <source>
        <dbReference type="ARBA" id="ARBA00022840"/>
    </source>
</evidence>
<dbReference type="PRINTS" id="PR00038">
    <property type="entry name" value="HTHLUXR"/>
</dbReference>
<dbReference type="Pfam" id="PF13191">
    <property type="entry name" value="AAA_16"/>
    <property type="match status" value="1"/>
</dbReference>
<dbReference type="PROSITE" id="PS00622">
    <property type="entry name" value="HTH_LUXR_1"/>
    <property type="match status" value="1"/>
</dbReference>
<dbReference type="OrthoDB" id="5476461at2"/>
<dbReference type="Pfam" id="PF00196">
    <property type="entry name" value="GerE"/>
    <property type="match status" value="1"/>
</dbReference>
<dbReference type="Gene3D" id="1.10.10.10">
    <property type="entry name" value="Winged helix-like DNA-binding domain superfamily/Winged helix DNA-binding domain"/>
    <property type="match status" value="1"/>
</dbReference>
<dbReference type="SUPFAM" id="SSF46894">
    <property type="entry name" value="C-terminal effector domain of the bipartite response regulators"/>
    <property type="match status" value="1"/>
</dbReference>
<dbReference type="Gene3D" id="3.40.50.300">
    <property type="entry name" value="P-loop containing nucleotide triphosphate hydrolases"/>
    <property type="match status" value="1"/>
</dbReference>
<evidence type="ECO:0000313" key="5">
    <source>
        <dbReference type="Proteomes" id="UP000295075"/>
    </source>
</evidence>
<dbReference type="SUPFAM" id="SSF52540">
    <property type="entry name" value="P-loop containing nucleoside triphosphate hydrolases"/>
    <property type="match status" value="1"/>
</dbReference>
<dbReference type="SMART" id="SM00421">
    <property type="entry name" value="HTH_LUXR"/>
    <property type="match status" value="1"/>
</dbReference>
<dbReference type="InterPro" id="IPR041664">
    <property type="entry name" value="AAA_16"/>
</dbReference>
<keyword evidence="5" id="KW-1185">Reference proteome</keyword>
<dbReference type="InterPro" id="IPR016032">
    <property type="entry name" value="Sig_transdc_resp-reg_C-effctor"/>
</dbReference>
<dbReference type="CDD" id="cd06170">
    <property type="entry name" value="LuxR_C_like"/>
    <property type="match status" value="1"/>
</dbReference>